<evidence type="ECO:0000313" key="4">
    <source>
        <dbReference type="Proteomes" id="UP000477920"/>
    </source>
</evidence>
<dbReference type="RefSeq" id="WP_151639964.1">
    <property type="nucleotide sequence ID" value="NZ_WBPB01000060.1"/>
</dbReference>
<proteinExistence type="predicted"/>
<evidence type="ECO:0000256" key="1">
    <source>
        <dbReference type="SAM" id="Coils"/>
    </source>
</evidence>
<dbReference type="EMBL" id="WBPB01000060">
    <property type="protein sequence ID" value="KAB2493810.1"/>
    <property type="molecule type" value="Genomic_DNA"/>
</dbReference>
<reference evidence="3 4" key="1">
    <citation type="submission" date="2019-10" db="EMBL/GenBank/DDBJ databases">
        <title>Bacillus from the desert of Cuatro Cinegas, Coahuila.</title>
        <authorList>
            <person name="Olmedo-Alvarez G."/>
            <person name="Saldana S."/>
            <person name="Barcelo D."/>
        </authorList>
    </citation>
    <scope>NUCLEOTIDE SEQUENCE [LARGE SCALE GENOMIC DNA]</scope>
    <source>
        <strain evidence="3 4">CH101a_3T</strain>
    </source>
</reference>
<dbReference type="AlphaFoldDB" id="A0AB34D293"/>
<keyword evidence="1" id="KW-0175">Coiled coil</keyword>
<evidence type="ECO:0000313" key="3">
    <source>
        <dbReference type="EMBL" id="KAB2493810.1"/>
    </source>
</evidence>
<comment type="caution">
    <text evidence="3">The sequence shown here is derived from an EMBL/GenBank/DDBJ whole genome shotgun (WGS) entry which is preliminary data.</text>
</comment>
<accession>A0AB34D293</accession>
<feature type="coiled-coil region" evidence="1">
    <location>
        <begin position="18"/>
        <end position="45"/>
    </location>
</feature>
<organism evidence="3 4">
    <name type="scientific">Bacillus cereus</name>
    <dbReference type="NCBI Taxonomy" id="1396"/>
    <lineage>
        <taxon>Bacteria</taxon>
        <taxon>Bacillati</taxon>
        <taxon>Bacillota</taxon>
        <taxon>Bacilli</taxon>
        <taxon>Bacillales</taxon>
        <taxon>Bacillaceae</taxon>
        <taxon>Bacillus</taxon>
        <taxon>Bacillus cereus group</taxon>
    </lineage>
</organism>
<feature type="compositionally biased region" description="Low complexity" evidence="2">
    <location>
        <begin position="74"/>
        <end position="91"/>
    </location>
</feature>
<evidence type="ECO:0000256" key="2">
    <source>
        <dbReference type="SAM" id="MobiDB-lite"/>
    </source>
</evidence>
<dbReference type="Proteomes" id="UP000477920">
    <property type="component" value="Unassembled WGS sequence"/>
</dbReference>
<protein>
    <submittedName>
        <fullName evidence="3">Uncharacterized protein</fullName>
    </submittedName>
</protein>
<dbReference type="Gene3D" id="1.10.287.950">
    <property type="entry name" value="Methyl-accepting chemotaxis protein"/>
    <property type="match status" value="1"/>
</dbReference>
<gene>
    <name evidence="3" type="ORF">F8158_21335</name>
</gene>
<sequence length="198" mass="23099">MYLEVQGETFFDRFKEATQDLNNDLLQTKNQVDSLNSNLDEIRIKLNKDIQGIWADLEDFSRRVHGQLDDISHSADNASSNSDDAASESQDVNWKLDSLEKEVEEIAEIVNTLRKHFEIEHPYITKRKNTILKKAKEAYPQFKQNYLAKHGEKINTDSLFSDYKEALMRYFIDKQKVKLKATTIENLINQVLEELKSQ</sequence>
<name>A0AB34D293_BACCE</name>
<feature type="region of interest" description="Disordered" evidence="2">
    <location>
        <begin position="72"/>
        <end position="91"/>
    </location>
</feature>